<evidence type="ECO:0000313" key="3">
    <source>
        <dbReference type="Proteomes" id="UP000291562"/>
    </source>
</evidence>
<dbReference type="GO" id="GO:0016740">
    <property type="term" value="F:transferase activity"/>
    <property type="evidence" value="ECO:0007669"/>
    <property type="project" value="UniProtKB-KW"/>
</dbReference>
<name>A0A411HPI1_9GAMM</name>
<dbReference type="EMBL" id="CP035704">
    <property type="protein sequence ID" value="QBB72372.1"/>
    <property type="molecule type" value="Genomic_DNA"/>
</dbReference>
<sequence>MSLDIHHDRTAKNFSVDVDGQHCVLDYTFADGVMTITHTGVPEAVGGRGIAAELMRTAFETARSEGWKIVPACSYAAVFVARHKEYADLLV</sequence>
<dbReference type="Pfam" id="PF14542">
    <property type="entry name" value="Acetyltransf_CG"/>
    <property type="match status" value="1"/>
</dbReference>
<reference evidence="2 3" key="1">
    <citation type="submission" date="2019-01" db="EMBL/GenBank/DDBJ databases">
        <title>Pseudolysobacter antarctica gen. nov., sp. nov., isolated from Fildes Peninsula, Antarctica.</title>
        <authorList>
            <person name="Wei Z."/>
            <person name="Peng F."/>
        </authorList>
    </citation>
    <scope>NUCLEOTIDE SEQUENCE [LARGE SCALE GENOMIC DNA]</scope>
    <source>
        <strain evidence="2 3">AQ6-296</strain>
    </source>
</reference>
<organism evidence="2 3">
    <name type="scientific">Pseudolysobacter antarcticus</name>
    <dbReference type="NCBI Taxonomy" id="2511995"/>
    <lineage>
        <taxon>Bacteria</taxon>
        <taxon>Pseudomonadati</taxon>
        <taxon>Pseudomonadota</taxon>
        <taxon>Gammaproteobacteria</taxon>
        <taxon>Lysobacterales</taxon>
        <taxon>Rhodanobacteraceae</taxon>
        <taxon>Pseudolysobacter</taxon>
    </lineage>
</organism>
<dbReference type="RefSeq" id="WP_129836273.1">
    <property type="nucleotide sequence ID" value="NZ_CP035704.1"/>
</dbReference>
<proteinExistence type="predicted"/>
<evidence type="ECO:0000313" key="2">
    <source>
        <dbReference type="EMBL" id="QBB72372.1"/>
    </source>
</evidence>
<dbReference type="Gene3D" id="3.40.630.30">
    <property type="match status" value="1"/>
</dbReference>
<dbReference type="OrthoDB" id="9813275at2"/>
<dbReference type="PROSITE" id="PS51729">
    <property type="entry name" value="GNAT_YJDJ"/>
    <property type="match status" value="1"/>
</dbReference>
<evidence type="ECO:0000259" key="1">
    <source>
        <dbReference type="PROSITE" id="PS51729"/>
    </source>
</evidence>
<dbReference type="PANTHER" id="PTHR31435:SF9">
    <property type="entry name" value="PROTEIN NATD1"/>
    <property type="match status" value="1"/>
</dbReference>
<dbReference type="InterPro" id="IPR045057">
    <property type="entry name" value="Gcn5-rel_NAT"/>
</dbReference>
<dbReference type="KEGG" id="xbc:ELE36_19460"/>
<keyword evidence="2" id="KW-0808">Transferase</keyword>
<dbReference type="PANTHER" id="PTHR31435">
    <property type="entry name" value="PROTEIN NATD1"/>
    <property type="match status" value="1"/>
</dbReference>
<dbReference type="Proteomes" id="UP000291562">
    <property type="component" value="Chromosome"/>
</dbReference>
<protein>
    <submittedName>
        <fullName evidence="2">N-acetyltransferase</fullName>
    </submittedName>
</protein>
<dbReference type="InterPro" id="IPR016181">
    <property type="entry name" value="Acyl_CoA_acyltransferase"/>
</dbReference>
<dbReference type="AlphaFoldDB" id="A0A411HPI1"/>
<keyword evidence="3" id="KW-1185">Reference proteome</keyword>
<gene>
    <name evidence="2" type="ORF">ELE36_19460</name>
</gene>
<feature type="domain" description="N-acetyltransferase" evidence="1">
    <location>
        <begin position="6"/>
        <end position="91"/>
    </location>
</feature>
<dbReference type="SUPFAM" id="SSF55729">
    <property type="entry name" value="Acyl-CoA N-acyltransferases (Nat)"/>
    <property type="match status" value="1"/>
</dbReference>
<accession>A0A411HPI1</accession>
<dbReference type="InterPro" id="IPR031165">
    <property type="entry name" value="GNAT_YJDJ"/>
</dbReference>